<evidence type="ECO:0000259" key="7">
    <source>
        <dbReference type="Pfam" id="PF21796"/>
    </source>
</evidence>
<dbReference type="VEuPathDB" id="FungiDB:TREMEDRAFT_34970"/>
<keyword evidence="4" id="KW-0539">Nucleus</keyword>
<comment type="subcellular location">
    <subcellularLocation>
        <location evidence="1">Nucleus</location>
    </subcellularLocation>
</comment>
<feature type="compositionally biased region" description="Polar residues" evidence="5">
    <location>
        <begin position="299"/>
        <end position="310"/>
    </location>
</feature>
<dbReference type="Pfam" id="PF21796">
    <property type="entry name" value="Cac1_C"/>
    <property type="match status" value="1"/>
</dbReference>
<dbReference type="AlphaFoldDB" id="A0A4Q1BR82"/>
<protein>
    <recommendedName>
        <fullName evidence="10">Chromatin assembly factor 1 subunit A</fullName>
    </recommendedName>
</protein>
<gene>
    <name evidence="8" type="ORF">M231_02253</name>
</gene>
<proteinExistence type="predicted"/>
<feature type="compositionally biased region" description="Polar residues" evidence="5">
    <location>
        <begin position="270"/>
        <end position="284"/>
    </location>
</feature>
<feature type="region of interest" description="Disordered" evidence="5">
    <location>
        <begin position="253"/>
        <end position="327"/>
    </location>
</feature>
<dbReference type="InterPro" id="IPR048800">
    <property type="entry name" value="Cac1-like_C"/>
</dbReference>
<accession>A0A4Q1BR82</accession>
<feature type="domain" description="Chromatin assembly factor 1 subunit Cac1-like C-terminal" evidence="7">
    <location>
        <begin position="715"/>
        <end position="770"/>
    </location>
</feature>
<evidence type="ECO:0000256" key="2">
    <source>
        <dbReference type="ARBA" id="ARBA00022763"/>
    </source>
</evidence>
<dbReference type="Proteomes" id="UP000289152">
    <property type="component" value="Unassembled WGS sequence"/>
</dbReference>
<dbReference type="EMBL" id="SDIL01000018">
    <property type="protein sequence ID" value="RXK40420.1"/>
    <property type="molecule type" value="Genomic_DNA"/>
</dbReference>
<dbReference type="InParanoid" id="A0A4Q1BR82"/>
<keyword evidence="2" id="KW-0227">DNA damage</keyword>
<evidence type="ECO:0000313" key="8">
    <source>
        <dbReference type="EMBL" id="RXK40420.1"/>
    </source>
</evidence>
<name>A0A4Q1BR82_TREME</name>
<evidence type="ECO:0000256" key="3">
    <source>
        <dbReference type="ARBA" id="ARBA00023204"/>
    </source>
</evidence>
<dbReference type="STRING" id="5217.A0A4Q1BR82"/>
<evidence type="ECO:0000259" key="6">
    <source>
        <dbReference type="Pfam" id="PF12253"/>
    </source>
</evidence>
<dbReference type="GO" id="GO:0006281">
    <property type="term" value="P:DNA repair"/>
    <property type="evidence" value="ECO:0007669"/>
    <property type="project" value="UniProtKB-KW"/>
</dbReference>
<dbReference type="GO" id="GO:0006334">
    <property type="term" value="P:nucleosome assembly"/>
    <property type="evidence" value="ECO:0007669"/>
    <property type="project" value="TreeGrafter"/>
</dbReference>
<dbReference type="InterPro" id="IPR022043">
    <property type="entry name" value="CAF1A_DD"/>
</dbReference>
<sequence>MSSDSFMPQKPMTPIIITEHIPSLSPERLNGLKRKVEHVEPEIVCLYPNDHHENKENTQIEKKPKLESIHNIQTLVELQGRRLLLHQAPWQRNIPKRRQLNFESFLLDVEEAGKKVTEIPEEHWPLVAMLGHESSAATEVVLARQIRSGLATKEQQDLIDMDAVLGLIPRLFQQKHYGFTREDFPVTPRKLPVSLQIIRWEVREISVYLPTDQVEVVRSRIAIYEKARQQCLRILESMDDIEKLELLRSEKAEKVTGKDKAPGMEDVSSLPGTTVGQARQSSIVDGTDESPRQGREGTAGTSGSRRSMSPNKAKLTPEEEKARRIKHEEREAKRLALAEKKALPQHVSPPAESDFHKTFKPVAVRPNIVWAPINRWLVSRRSRTNNDDSEPADDDGYVANWGPAVHLLNHSDFIADHLKKHRIRPFKPRSLLPPGLKSGPLYGSVADIWAAHQEAADPRKVLNQLCSRHKFPWKTLAFDQQVRPPYSGTWTKKSLVVGPRTPFAQDPIFDYSYDSGDEWEDDEGGEDVDDFAEEAEVDGSEGDDEDDEFDDWLDDSEDFGIQPMPADDEVFVASPKKLDQKLLPMKVVKKSREVPKKVAKITPYWRGPEWERQIGKGTDGLEPFRLELLNETPSTIDPFTFTSPSPAPTYKTSFSTIAIGPNLNVRCLYSAEHITTPVPALPVKQLSNTTTIMMNGAGPSKRFTGPKVAFPAEQLGELYRLVHDNPRIRTDLVSQLKAHFGDTTTKAAIEHKVKEVAVREGKTKDSKWRVRSEAWLAAGLQPPTEQSSTGV</sequence>
<dbReference type="Pfam" id="PF12253">
    <property type="entry name" value="CAF1A_dimeriz"/>
    <property type="match status" value="1"/>
</dbReference>
<evidence type="ECO:0000256" key="5">
    <source>
        <dbReference type="SAM" id="MobiDB-lite"/>
    </source>
</evidence>
<evidence type="ECO:0000313" key="9">
    <source>
        <dbReference type="Proteomes" id="UP000289152"/>
    </source>
</evidence>
<feature type="compositionally biased region" description="Basic and acidic residues" evidence="5">
    <location>
        <begin position="253"/>
        <end position="263"/>
    </location>
</feature>
<keyword evidence="3" id="KW-0234">DNA repair</keyword>
<dbReference type="PANTHER" id="PTHR15272">
    <property type="entry name" value="CHROMATIN ASSEMBLY FACTOR 1 SUBUNIT A CAF-1 SUBUNIT A"/>
    <property type="match status" value="1"/>
</dbReference>
<dbReference type="PANTHER" id="PTHR15272:SF0">
    <property type="entry name" value="CHROMATIN ASSEMBLY FACTOR 1 SUBUNIT A"/>
    <property type="match status" value="1"/>
</dbReference>
<keyword evidence="9" id="KW-1185">Reference proteome</keyword>
<dbReference type="OrthoDB" id="440676at2759"/>
<organism evidence="8 9">
    <name type="scientific">Tremella mesenterica</name>
    <name type="common">Jelly fungus</name>
    <dbReference type="NCBI Taxonomy" id="5217"/>
    <lineage>
        <taxon>Eukaryota</taxon>
        <taxon>Fungi</taxon>
        <taxon>Dikarya</taxon>
        <taxon>Basidiomycota</taxon>
        <taxon>Agaricomycotina</taxon>
        <taxon>Tremellomycetes</taxon>
        <taxon>Tremellales</taxon>
        <taxon>Tremellaceae</taxon>
        <taxon>Tremella</taxon>
    </lineage>
</organism>
<reference evidence="8 9" key="1">
    <citation type="submission" date="2016-06" db="EMBL/GenBank/DDBJ databases">
        <title>Evolution of pathogenesis and genome organization in the Tremellales.</title>
        <authorList>
            <person name="Cuomo C."/>
            <person name="Litvintseva A."/>
            <person name="Heitman J."/>
            <person name="Chen Y."/>
            <person name="Sun S."/>
            <person name="Springer D."/>
            <person name="Dromer F."/>
            <person name="Young S."/>
            <person name="Zeng Q."/>
            <person name="Chapman S."/>
            <person name="Gujja S."/>
            <person name="Saif S."/>
            <person name="Birren B."/>
        </authorList>
    </citation>
    <scope>NUCLEOTIDE SEQUENCE [LARGE SCALE GENOMIC DNA]</scope>
    <source>
        <strain evidence="8 9">ATCC 28783</strain>
    </source>
</reference>
<evidence type="ECO:0000256" key="1">
    <source>
        <dbReference type="ARBA" id="ARBA00004123"/>
    </source>
</evidence>
<evidence type="ECO:0008006" key="10">
    <source>
        <dbReference type="Google" id="ProtNLM"/>
    </source>
</evidence>
<feature type="domain" description="Chromatin assembly factor 1 subunit A dimerization" evidence="6">
    <location>
        <begin position="474"/>
        <end position="544"/>
    </location>
</feature>
<feature type="compositionally biased region" description="Basic and acidic residues" evidence="5">
    <location>
        <begin position="315"/>
        <end position="327"/>
    </location>
</feature>
<evidence type="ECO:0000256" key="4">
    <source>
        <dbReference type="ARBA" id="ARBA00023242"/>
    </source>
</evidence>
<comment type="caution">
    <text evidence="8">The sequence shown here is derived from an EMBL/GenBank/DDBJ whole genome shotgun (WGS) entry which is preliminary data.</text>
</comment>
<dbReference type="GO" id="GO:0005634">
    <property type="term" value="C:nucleus"/>
    <property type="evidence" value="ECO:0007669"/>
    <property type="project" value="UniProtKB-SubCell"/>
</dbReference>
<dbReference type="GO" id="GO:0033186">
    <property type="term" value="C:CAF-1 complex"/>
    <property type="evidence" value="ECO:0007669"/>
    <property type="project" value="TreeGrafter"/>
</dbReference>